<protein>
    <recommendedName>
        <fullName evidence="2">histidine kinase</fullName>
        <ecNumber evidence="2">2.7.13.3</ecNumber>
    </recommendedName>
</protein>
<dbReference type="InterPro" id="IPR036097">
    <property type="entry name" value="HisK_dim/P_sf"/>
</dbReference>
<evidence type="ECO:0000256" key="1">
    <source>
        <dbReference type="ARBA" id="ARBA00000085"/>
    </source>
</evidence>
<dbReference type="PROSITE" id="PS50110">
    <property type="entry name" value="RESPONSE_REGULATORY"/>
    <property type="match status" value="1"/>
</dbReference>
<dbReference type="GO" id="GO:0005886">
    <property type="term" value="C:plasma membrane"/>
    <property type="evidence" value="ECO:0007669"/>
    <property type="project" value="TreeGrafter"/>
</dbReference>
<dbReference type="Pfam" id="PF02518">
    <property type="entry name" value="HATPase_c"/>
    <property type="match status" value="1"/>
</dbReference>
<dbReference type="Proteomes" id="UP000006671">
    <property type="component" value="Unassembled WGS sequence"/>
</dbReference>
<dbReference type="Pfam" id="PF00072">
    <property type="entry name" value="Response_reg"/>
    <property type="match status" value="1"/>
</dbReference>
<dbReference type="CDD" id="cd17546">
    <property type="entry name" value="REC_hyHK_CKI1_RcsC-like"/>
    <property type="match status" value="1"/>
</dbReference>
<evidence type="ECO:0000256" key="6">
    <source>
        <dbReference type="PROSITE-ProRule" id="PRU00169"/>
    </source>
</evidence>
<dbReference type="SMART" id="SM00388">
    <property type="entry name" value="HisKA"/>
    <property type="match status" value="1"/>
</dbReference>
<feature type="transmembrane region" description="Helical" evidence="8">
    <location>
        <begin position="136"/>
        <end position="154"/>
    </location>
</feature>
<keyword evidence="3 6" id="KW-0597">Phosphoprotein</keyword>
<dbReference type="SUPFAM" id="SSF55874">
    <property type="entry name" value="ATPase domain of HSP90 chaperone/DNA topoisomerase II/histidine kinase"/>
    <property type="match status" value="1"/>
</dbReference>
<dbReference type="GO" id="GO:0000155">
    <property type="term" value="F:phosphorelay sensor kinase activity"/>
    <property type="evidence" value="ECO:0007669"/>
    <property type="project" value="InterPro"/>
</dbReference>
<dbReference type="AlphaFoldDB" id="D2V697"/>
<feature type="domain" description="Response regulatory" evidence="10">
    <location>
        <begin position="589"/>
        <end position="704"/>
    </location>
</feature>
<dbReference type="InterPro" id="IPR003594">
    <property type="entry name" value="HATPase_dom"/>
</dbReference>
<dbReference type="EC" id="2.7.13.3" evidence="2"/>
<evidence type="ECO:0000313" key="11">
    <source>
        <dbReference type="EMBL" id="EFC47799.1"/>
    </source>
</evidence>
<name>D2V697_NAEGR</name>
<dbReference type="SUPFAM" id="SSF47384">
    <property type="entry name" value="Homodimeric domain of signal transducing histidine kinase"/>
    <property type="match status" value="1"/>
</dbReference>
<dbReference type="STRING" id="5762.D2V697"/>
<feature type="modified residue" description="4-aspartylphosphate" evidence="6">
    <location>
        <position position="638"/>
    </location>
</feature>
<dbReference type="KEGG" id="ngr:NAEGRDRAFT_64357"/>
<feature type="compositionally biased region" description="Low complexity" evidence="7">
    <location>
        <begin position="24"/>
        <end position="38"/>
    </location>
</feature>
<dbReference type="PANTHER" id="PTHR43047">
    <property type="entry name" value="TWO-COMPONENT HISTIDINE PROTEIN KINASE"/>
    <property type="match status" value="1"/>
</dbReference>
<evidence type="ECO:0000256" key="2">
    <source>
        <dbReference type="ARBA" id="ARBA00012438"/>
    </source>
</evidence>
<dbReference type="EMBL" id="GG738853">
    <property type="protein sequence ID" value="EFC47799.1"/>
    <property type="molecule type" value="Genomic_DNA"/>
</dbReference>
<dbReference type="CDD" id="cd00082">
    <property type="entry name" value="HisKA"/>
    <property type="match status" value="1"/>
</dbReference>
<keyword evidence="8" id="KW-0812">Transmembrane</keyword>
<feature type="domain" description="Histidine kinase" evidence="9">
    <location>
        <begin position="310"/>
        <end position="537"/>
    </location>
</feature>
<evidence type="ECO:0000259" key="10">
    <source>
        <dbReference type="PROSITE" id="PS50110"/>
    </source>
</evidence>
<dbReference type="eggNOG" id="KOG0519">
    <property type="taxonomic scope" value="Eukaryota"/>
</dbReference>
<dbReference type="InterPro" id="IPR011006">
    <property type="entry name" value="CheY-like_superfamily"/>
</dbReference>
<dbReference type="Gene3D" id="1.10.287.130">
    <property type="match status" value="1"/>
</dbReference>
<dbReference type="InterPro" id="IPR005467">
    <property type="entry name" value="His_kinase_dom"/>
</dbReference>
<feature type="transmembrane region" description="Helical" evidence="8">
    <location>
        <begin position="228"/>
        <end position="247"/>
    </location>
</feature>
<proteinExistence type="predicted"/>
<dbReference type="OrthoDB" id="60033at2759"/>
<evidence type="ECO:0000256" key="7">
    <source>
        <dbReference type="SAM" id="MobiDB-lite"/>
    </source>
</evidence>
<keyword evidence="12" id="KW-1185">Reference proteome</keyword>
<keyword evidence="4" id="KW-0808">Transferase</keyword>
<organism evidence="12">
    <name type="scientific">Naegleria gruberi</name>
    <name type="common">Amoeba</name>
    <dbReference type="NCBI Taxonomy" id="5762"/>
    <lineage>
        <taxon>Eukaryota</taxon>
        <taxon>Discoba</taxon>
        <taxon>Heterolobosea</taxon>
        <taxon>Tetramitia</taxon>
        <taxon>Eutetramitia</taxon>
        <taxon>Vahlkampfiidae</taxon>
        <taxon>Naegleria</taxon>
    </lineage>
</organism>
<gene>
    <name evidence="11" type="ORF">NAEGRDRAFT_64357</name>
</gene>
<dbReference type="OMA" id="ACMATHI"/>
<dbReference type="PANTHER" id="PTHR43047:SF72">
    <property type="entry name" value="OSMOSENSING HISTIDINE PROTEIN KINASE SLN1"/>
    <property type="match status" value="1"/>
</dbReference>
<evidence type="ECO:0000256" key="5">
    <source>
        <dbReference type="ARBA" id="ARBA00022777"/>
    </source>
</evidence>
<evidence type="ECO:0000256" key="3">
    <source>
        <dbReference type="ARBA" id="ARBA00022553"/>
    </source>
</evidence>
<keyword evidence="8" id="KW-1133">Transmembrane helix</keyword>
<dbReference type="SMART" id="SM00448">
    <property type="entry name" value="REC"/>
    <property type="match status" value="1"/>
</dbReference>
<evidence type="ECO:0000313" key="12">
    <source>
        <dbReference type="Proteomes" id="UP000006671"/>
    </source>
</evidence>
<sequence>MSNTQTAAAVALPSKASHATSTLTSPQTTIESSSTSSSQKQIGEEHHHFKEELSSTMFKPPTSPAKGTSHFTQTSTTTNPKSTSSSDEFNLDARLRERCNNNLEKVMLFIVANRINVMVVFLTTYILAILYGRLHISWQGNLLNISVMLLQILINRKNINSAMSYGDSFASSDGYEKVRMILSFTIFTVRFFLHPTHKIIFIPLTFMWFTGSNNVYLKSTFWGLFPTYYMTALFVGSLGYFGVIEFINNGFSPELVNMLIEYLGITCCVWIFSYYMVNVTGYLKYKVDKLQETRLALEHALEARSRFMAHISHEFRCPIMSSIGCLELLKETPLNEKQNDLVDTIVSSNSVLLLLIEDILQIVKIEHEIAEVPNSQNVRSFNLYESLLSMRGIISGYASIFKVKLTFQLDEQIKNKLVLSNASKLHQILSNLLTNAVKASKPDGEVVLSCQVINRKDDNLLVRFNCIDHGNGIPPHLIESIFEPFVQLQNNLQSKVPSSGLGLTTVSHLVKSMEGRIDVFSEVGKGSNFVIDLPFKLSDNQLINEVDSIMEAENKRIEMHLNVHQNYLSLMSNLEQREKTVEESQFSSEIIIAEDNPINRKVIVKMINGLGYKTDFVADGAELVKSFNPKTHKVVITDMNMPNMNGLEAAKELRQKYGSDFSIYLLTGNVTISLSKIDDIGLIDGILTKPCSKRDLEKYISLRCTK</sequence>
<feature type="compositionally biased region" description="Low complexity" evidence="7">
    <location>
        <begin position="68"/>
        <end position="86"/>
    </location>
</feature>
<dbReference type="Gene3D" id="3.30.565.10">
    <property type="entry name" value="Histidine kinase-like ATPase, C-terminal domain"/>
    <property type="match status" value="1"/>
</dbReference>
<feature type="region of interest" description="Disordered" evidence="7">
    <location>
        <begin position="1"/>
        <end position="89"/>
    </location>
</feature>
<dbReference type="InterPro" id="IPR036890">
    <property type="entry name" value="HATPase_C_sf"/>
</dbReference>
<comment type="catalytic activity">
    <reaction evidence="1">
        <text>ATP + protein L-histidine = ADP + protein N-phospho-L-histidine.</text>
        <dbReference type="EC" id="2.7.13.3"/>
    </reaction>
</comment>
<dbReference type="PRINTS" id="PR00344">
    <property type="entry name" value="BCTRLSENSOR"/>
</dbReference>
<keyword evidence="8" id="KW-0472">Membrane</keyword>
<feature type="transmembrane region" description="Helical" evidence="8">
    <location>
        <begin position="187"/>
        <end position="208"/>
    </location>
</feature>
<dbReference type="GeneID" id="8849463"/>
<evidence type="ECO:0000259" key="9">
    <source>
        <dbReference type="PROSITE" id="PS50109"/>
    </source>
</evidence>
<reference evidence="11 12" key="1">
    <citation type="journal article" date="2010" name="Cell">
        <title>The genome of Naegleria gruberi illuminates early eukaryotic versatility.</title>
        <authorList>
            <person name="Fritz-Laylin L.K."/>
            <person name="Prochnik S.E."/>
            <person name="Ginger M.L."/>
            <person name="Dacks J.B."/>
            <person name="Carpenter M.L."/>
            <person name="Field M.C."/>
            <person name="Kuo A."/>
            <person name="Paredez A."/>
            <person name="Chapman J."/>
            <person name="Pham J."/>
            <person name="Shu S."/>
            <person name="Neupane R."/>
            <person name="Cipriano M."/>
            <person name="Mancuso J."/>
            <person name="Tu H."/>
            <person name="Salamov A."/>
            <person name="Lindquist E."/>
            <person name="Shapiro H."/>
            <person name="Lucas S."/>
            <person name="Grigoriev I.V."/>
            <person name="Cande W.Z."/>
            <person name="Fulton C."/>
            <person name="Rokhsar D.S."/>
            <person name="Dawson S.C."/>
        </authorList>
    </citation>
    <scope>NUCLEOTIDE SEQUENCE [LARGE SCALE GENOMIC DNA]</scope>
    <source>
        <strain evidence="11 12">NEG-M</strain>
    </source>
</reference>
<feature type="compositionally biased region" description="Basic and acidic residues" evidence="7">
    <location>
        <begin position="42"/>
        <end position="53"/>
    </location>
</feature>
<dbReference type="InParanoid" id="D2V697"/>
<accession>D2V697</accession>
<dbReference type="PROSITE" id="PS50109">
    <property type="entry name" value="HIS_KIN"/>
    <property type="match status" value="1"/>
</dbReference>
<feature type="transmembrane region" description="Helical" evidence="8">
    <location>
        <begin position="259"/>
        <end position="277"/>
    </location>
</feature>
<evidence type="ECO:0000256" key="8">
    <source>
        <dbReference type="SAM" id="Phobius"/>
    </source>
</evidence>
<evidence type="ECO:0000256" key="4">
    <source>
        <dbReference type="ARBA" id="ARBA00022679"/>
    </source>
</evidence>
<dbReference type="InterPro" id="IPR004358">
    <property type="entry name" value="Sig_transdc_His_kin-like_C"/>
</dbReference>
<dbReference type="RefSeq" id="XP_002680543.1">
    <property type="nucleotide sequence ID" value="XM_002680497.1"/>
</dbReference>
<dbReference type="VEuPathDB" id="AmoebaDB:NAEGRDRAFT_64357"/>
<dbReference type="Gene3D" id="3.40.50.2300">
    <property type="match status" value="1"/>
</dbReference>
<keyword evidence="5" id="KW-0418">Kinase</keyword>
<dbReference type="InterPro" id="IPR003661">
    <property type="entry name" value="HisK_dim/P_dom"/>
</dbReference>
<dbReference type="SMART" id="SM00387">
    <property type="entry name" value="HATPase_c"/>
    <property type="match status" value="1"/>
</dbReference>
<dbReference type="Pfam" id="PF00512">
    <property type="entry name" value="HisKA"/>
    <property type="match status" value="1"/>
</dbReference>
<feature type="transmembrane region" description="Helical" evidence="8">
    <location>
        <begin position="106"/>
        <end position="130"/>
    </location>
</feature>
<dbReference type="GO" id="GO:0009927">
    <property type="term" value="F:histidine phosphotransfer kinase activity"/>
    <property type="evidence" value="ECO:0007669"/>
    <property type="project" value="TreeGrafter"/>
</dbReference>
<dbReference type="InterPro" id="IPR001789">
    <property type="entry name" value="Sig_transdc_resp-reg_receiver"/>
</dbReference>
<dbReference type="SUPFAM" id="SSF52172">
    <property type="entry name" value="CheY-like"/>
    <property type="match status" value="1"/>
</dbReference>